<dbReference type="PROSITE" id="PS50905">
    <property type="entry name" value="FERRITIN_LIKE"/>
    <property type="match status" value="1"/>
</dbReference>
<feature type="binding site" evidence="7">
    <location>
        <position position="127"/>
    </location>
    <ligand>
        <name>Fe cation</name>
        <dbReference type="ChEBI" id="CHEBI:24875"/>
        <label>1</label>
    </ligand>
</feature>
<name>A0A5T2BXV0_CAMCO</name>
<organism evidence="9">
    <name type="scientific">Campylobacter coli</name>
    <dbReference type="NCBI Taxonomy" id="195"/>
    <lineage>
        <taxon>Bacteria</taxon>
        <taxon>Pseudomonadati</taxon>
        <taxon>Campylobacterota</taxon>
        <taxon>Epsilonproteobacteria</taxon>
        <taxon>Campylobacterales</taxon>
        <taxon>Campylobacteraceae</taxon>
        <taxon>Campylobacter</taxon>
    </lineage>
</organism>
<dbReference type="SUPFAM" id="SSF47240">
    <property type="entry name" value="Ferritin-like"/>
    <property type="match status" value="1"/>
</dbReference>
<comment type="caution">
    <text evidence="9">The sequence shown here is derived from an EMBL/GenBank/DDBJ whole genome shotgun (WGS) entry which is preliminary data.</text>
</comment>
<dbReference type="Gene3D" id="1.20.1260.10">
    <property type="match status" value="1"/>
</dbReference>
<comment type="function">
    <text evidence="8">Iron-storage protein.</text>
</comment>
<evidence type="ECO:0000256" key="6">
    <source>
        <dbReference type="ARBA" id="ARBA00023004"/>
    </source>
</evidence>
<evidence type="ECO:0000256" key="7">
    <source>
        <dbReference type="PIRSR" id="PIRSR601519-1"/>
    </source>
</evidence>
<evidence type="ECO:0000256" key="4">
    <source>
        <dbReference type="ARBA" id="ARBA00022723"/>
    </source>
</evidence>
<evidence type="ECO:0000256" key="2">
    <source>
        <dbReference type="ARBA" id="ARBA00006950"/>
    </source>
</evidence>
<dbReference type="CDD" id="cd01055">
    <property type="entry name" value="Nonheme_Ferritin"/>
    <property type="match status" value="1"/>
</dbReference>
<gene>
    <name evidence="9" type="ORF">D1F27_03200</name>
</gene>
<dbReference type="InterPro" id="IPR001519">
    <property type="entry name" value="Ferritin"/>
</dbReference>
<protein>
    <recommendedName>
        <fullName evidence="8">Ferritin</fullName>
        <ecNumber evidence="8">1.16.3.2</ecNumber>
    </recommendedName>
</protein>
<reference evidence="9" key="1">
    <citation type="submission" date="2018-08" db="EMBL/GenBank/DDBJ databases">
        <authorList>
            <consortium name="NARMS: The National Antimicrobial Resistance Monitoring System"/>
        </authorList>
    </citation>
    <scope>NUCLEOTIDE SEQUENCE</scope>
    <source>
        <strain evidence="9">FSIS11813163</strain>
    </source>
</reference>
<dbReference type="InterPro" id="IPR009040">
    <property type="entry name" value="Ferritin-like_diiron"/>
</dbReference>
<dbReference type="GO" id="GO:0042802">
    <property type="term" value="F:identical protein binding"/>
    <property type="evidence" value="ECO:0007669"/>
    <property type="project" value="UniProtKB-ARBA"/>
</dbReference>
<dbReference type="InterPro" id="IPR012347">
    <property type="entry name" value="Ferritin-like"/>
</dbReference>
<comment type="subcellular location">
    <subcellularLocation>
        <location evidence="1 8">Cytoplasm</location>
    </subcellularLocation>
</comment>
<dbReference type="InterPro" id="IPR009078">
    <property type="entry name" value="Ferritin-like_SF"/>
</dbReference>
<feature type="binding site" evidence="7">
    <location>
        <position position="53"/>
    </location>
    <ligand>
        <name>Fe cation</name>
        <dbReference type="ChEBI" id="CHEBI:24875"/>
        <label>1</label>
    </ligand>
</feature>
<sequence>MLSKKVVDLLNEQINKEMYAANLYLSMSSWCYENSLDGAGLFLFQHASEESEHARKLITYLNETDSHVELKEVKQPEQNFKSLLDVFKKTYEHEQSITKSINDLVEHMLGNKDYSTFNFLQWYVSEQHEEEALFRGIVDKIKLISDNGNGLYLADQYIKNLALSKK</sequence>
<evidence type="ECO:0000256" key="8">
    <source>
        <dbReference type="RuleBase" id="RU361145"/>
    </source>
</evidence>
<feature type="binding site" evidence="7">
    <location>
        <position position="94"/>
    </location>
    <ligand>
        <name>Fe cation</name>
        <dbReference type="ChEBI" id="CHEBI:24875"/>
        <label>1</label>
    </ligand>
</feature>
<keyword evidence="3 8" id="KW-0409">Iron storage</keyword>
<accession>A0A5T2BXV0</accession>
<comment type="catalytic activity">
    <reaction evidence="8">
        <text>4 Fe(2+) + O2 + 6 H2O = 4 iron(III) oxide-hydroxide + 12 H(+)</text>
        <dbReference type="Rhea" id="RHEA:11972"/>
        <dbReference type="ChEBI" id="CHEBI:15377"/>
        <dbReference type="ChEBI" id="CHEBI:15378"/>
        <dbReference type="ChEBI" id="CHEBI:15379"/>
        <dbReference type="ChEBI" id="CHEBI:29033"/>
        <dbReference type="ChEBI" id="CHEBI:78619"/>
        <dbReference type="EC" id="1.16.3.2"/>
    </reaction>
</comment>
<feature type="binding site" evidence="7">
    <location>
        <position position="50"/>
    </location>
    <ligand>
        <name>Fe cation</name>
        <dbReference type="ChEBI" id="CHEBI:24875"/>
        <label>1</label>
    </ligand>
</feature>
<dbReference type="PANTHER" id="PTHR11431:SF127">
    <property type="entry name" value="BACTERIAL NON-HEME FERRITIN"/>
    <property type="match status" value="1"/>
</dbReference>
<dbReference type="GO" id="GO:0005829">
    <property type="term" value="C:cytosol"/>
    <property type="evidence" value="ECO:0007669"/>
    <property type="project" value="TreeGrafter"/>
</dbReference>
<dbReference type="Pfam" id="PF00210">
    <property type="entry name" value="Ferritin"/>
    <property type="match status" value="1"/>
</dbReference>
<keyword evidence="8" id="KW-0963">Cytoplasm</keyword>
<dbReference type="EMBL" id="AACTAL010000009">
    <property type="protein sequence ID" value="EAM0028167.1"/>
    <property type="molecule type" value="Genomic_DNA"/>
</dbReference>
<dbReference type="FunFam" id="1.20.1260.10:FF:000001">
    <property type="entry name" value="Non-heme ferritin"/>
    <property type="match status" value="1"/>
</dbReference>
<dbReference type="GO" id="GO:0004322">
    <property type="term" value="F:ferroxidase activity"/>
    <property type="evidence" value="ECO:0007669"/>
    <property type="project" value="TreeGrafter"/>
</dbReference>
<keyword evidence="5" id="KW-0560">Oxidoreductase</keyword>
<dbReference type="PANTHER" id="PTHR11431">
    <property type="entry name" value="FERRITIN"/>
    <property type="match status" value="1"/>
</dbReference>
<feature type="binding site" evidence="7">
    <location>
        <position position="17"/>
    </location>
    <ligand>
        <name>Fe cation</name>
        <dbReference type="ChEBI" id="CHEBI:24875"/>
        <label>1</label>
    </ligand>
</feature>
<dbReference type="GO" id="GO:0006879">
    <property type="term" value="P:intracellular iron ion homeostasis"/>
    <property type="evidence" value="ECO:0007669"/>
    <property type="project" value="UniProtKB-KW"/>
</dbReference>
<evidence type="ECO:0000256" key="3">
    <source>
        <dbReference type="ARBA" id="ARBA00022434"/>
    </source>
</evidence>
<proteinExistence type="inferred from homology"/>
<dbReference type="GO" id="GO:0006826">
    <property type="term" value="P:iron ion transport"/>
    <property type="evidence" value="ECO:0007669"/>
    <property type="project" value="InterPro"/>
</dbReference>
<dbReference type="EC" id="1.16.3.2" evidence="8"/>
<keyword evidence="6 7" id="KW-0408">Iron</keyword>
<keyword evidence="4 7" id="KW-0479">Metal-binding</keyword>
<comment type="similarity">
    <text evidence="2 8">Belongs to the ferritin family. Prokaryotic subfamily.</text>
</comment>
<dbReference type="GO" id="GO:0008198">
    <property type="term" value="F:ferrous iron binding"/>
    <property type="evidence" value="ECO:0007669"/>
    <property type="project" value="TreeGrafter"/>
</dbReference>
<dbReference type="InterPro" id="IPR041719">
    <property type="entry name" value="Ferritin_prok"/>
</dbReference>
<evidence type="ECO:0000313" key="9">
    <source>
        <dbReference type="EMBL" id="EAM0028167.1"/>
    </source>
</evidence>
<evidence type="ECO:0000256" key="1">
    <source>
        <dbReference type="ARBA" id="ARBA00004496"/>
    </source>
</evidence>
<dbReference type="InterPro" id="IPR008331">
    <property type="entry name" value="Ferritin_DPS_dom"/>
</dbReference>
<dbReference type="AlphaFoldDB" id="A0A5T2BXV0"/>
<dbReference type="GO" id="GO:0008199">
    <property type="term" value="F:ferric iron binding"/>
    <property type="evidence" value="ECO:0007669"/>
    <property type="project" value="InterPro"/>
</dbReference>
<evidence type="ECO:0000256" key="5">
    <source>
        <dbReference type="ARBA" id="ARBA00023002"/>
    </source>
</evidence>